<dbReference type="Gene3D" id="3.40.50.150">
    <property type="entry name" value="Vaccinia Virus protein VP39"/>
    <property type="match status" value="1"/>
</dbReference>
<keyword evidence="5 7" id="KW-0949">S-adenosyl-L-methionine</keyword>
<reference evidence="11" key="1">
    <citation type="submission" date="2016-10" db="EMBL/GenBank/DDBJ databases">
        <authorList>
            <person name="Beylefeld A."/>
            <person name="Abolnik C."/>
        </authorList>
    </citation>
    <scope>NUCLEOTIDE SEQUENCE [LARGE SCALE GENOMIC DNA]</scope>
    <source>
        <strain evidence="11">B359_6</strain>
    </source>
</reference>
<dbReference type="GO" id="GO:0005829">
    <property type="term" value="C:cytosol"/>
    <property type="evidence" value="ECO:0007669"/>
    <property type="project" value="TreeGrafter"/>
</dbReference>
<keyword evidence="11" id="KW-1185">Reference proteome</keyword>
<dbReference type="PROSITE" id="PS51689">
    <property type="entry name" value="SAM_RNA_A_N6_MT"/>
    <property type="match status" value="1"/>
</dbReference>
<dbReference type="NCBIfam" id="TIGR00755">
    <property type="entry name" value="ksgA"/>
    <property type="match status" value="1"/>
</dbReference>
<dbReference type="SMART" id="SM00650">
    <property type="entry name" value="rADc"/>
    <property type="match status" value="1"/>
</dbReference>
<dbReference type="EC" id="2.1.1.182" evidence="7"/>
<dbReference type="GO" id="GO:0003723">
    <property type="term" value="F:RNA binding"/>
    <property type="evidence" value="ECO:0007669"/>
    <property type="project" value="UniProtKB-UniRule"/>
</dbReference>
<keyword evidence="6 7" id="KW-0694">RNA-binding</keyword>
<dbReference type="RefSeq" id="WP_073372362.1">
    <property type="nucleotide sequence ID" value="NZ_CP017813.1"/>
</dbReference>
<dbReference type="PROSITE" id="PS01131">
    <property type="entry name" value="RRNA_A_DIMETH"/>
    <property type="match status" value="1"/>
</dbReference>
<comment type="catalytic activity">
    <reaction evidence="7">
        <text>adenosine(1518)/adenosine(1519) in 16S rRNA + 4 S-adenosyl-L-methionine = N(6)-dimethyladenosine(1518)/N(6)-dimethyladenosine(1519) in 16S rRNA + 4 S-adenosyl-L-homocysteine + 4 H(+)</text>
        <dbReference type="Rhea" id="RHEA:19609"/>
        <dbReference type="Rhea" id="RHEA-COMP:10232"/>
        <dbReference type="Rhea" id="RHEA-COMP:10233"/>
        <dbReference type="ChEBI" id="CHEBI:15378"/>
        <dbReference type="ChEBI" id="CHEBI:57856"/>
        <dbReference type="ChEBI" id="CHEBI:59789"/>
        <dbReference type="ChEBI" id="CHEBI:74411"/>
        <dbReference type="ChEBI" id="CHEBI:74493"/>
        <dbReference type="EC" id="2.1.1.182"/>
    </reaction>
</comment>
<keyword evidence="2 7" id="KW-0698">rRNA processing</keyword>
<dbReference type="OrthoDB" id="9814755at2"/>
<evidence type="ECO:0000313" key="11">
    <source>
        <dbReference type="Proteomes" id="UP000184322"/>
    </source>
</evidence>
<dbReference type="PANTHER" id="PTHR11727:SF7">
    <property type="entry name" value="DIMETHYLADENOSINE TRANSFERASE-RELATED"/>
    <property type="match status" value="1"/>
</dbReference>
<dbReference type="GO" id="GO:0052908">
    <property type="term" value="F:16S rRNA (adenine(1518)-N(6)/adenine(1519)-N(6))-dimethyltransferase activity"/>
    <property type="evidence" value="ECO:0007669"/>
    <property type="project" value="UniProtKB-EC"/>
</dbReference>
<feature type="binding site" evidence="7 8">
    <location>
        <position position="61"/>
    </location>
    <ligand>
        <name>S-adenosyl-L-methionine</name>
        <dbReference type="ChEBI" id="CHEBI:59789"/>
    </ligand>
</feature>
<evidence type="ECO:0000256" key="5">
    <source>
        <dbReference type="ARBA" id="ARBA00022691"/>
    </source>
</evidence>
<feature type="binding site" evidence="7 8">
    <location>
        <position position="85"/>
    </location>
    <ligand>
        <name>S-adenosyl-L-methionine</name>
        <dbReference type="ChEBI" id="CHEBI:59789"/>
    </ligand>
</feature>
<dbReference type="InterPro" id="IPR029063">
    <property type="entry name" value="SAM-dependent_MTases_sf"/>
</dbReference>
<comment type="subcellular location">
    <subcellularLocation>
        <location evidence="7">Cytoplasm</location>
    </subcellularLocation>
</comment>
<dbReference type="InterPro" id="IPR020596">
    <property type="entry name" value="rRNA_Ade_Mease_Trfase_CS"/>
</dbReference>
<evidence type="ECO:0000256" key="1">
    <source>
        <dbReference type="ARBA" id="ARBA00022490"/>
    </source>
</evidence>
<dbReference type="HAMAP" id="MF_00607">
    <property type="entry name" value="16SrRNA_methyltr_A"/>
    <property type="match status" value="1"/>
</dbReference>
<dbReference type="InterPro" id="IPR023165">
    <property type="entry name" value="rRNA_Ade_diMease-like_C"/>
</dbReference>
<dbReference type="PANTHER" id="PTHR11727">
    <property type="entry name" value="DIMETHYLADENOSINE TRANSFERASE"/>
    <property type="match status" value="1"/>
</dbReference>
<feature type="binding site" evidence="7 8">
    <location>
        <position position="16"/>
    </location>
    <ligand>
        <name>S-adenosyl-L-methionine</name>
        <dbReference type="ChEBI" id="CHEBI:59789"/>
    </ligand>
</feature>
<dbReference type="CDD" id="cd02440">
    <property type="entry name" value="AdoMet_MTases"/>
    <property type="match status" value="1"/>
</dbReference>
<evidence type="ECO:0000256" key="4">
    <source>
        <dbReference type="ARBA" id="ARBA00022679"/>
    </source>
</evidence>
<protein>
    <recommendedName>
        <fullName evidence="7">Ribosomal RNA small subunit methyltransferase A</fullName>
        <ecNumber evidence="7">2.1.1.182</ecNumber>
    </recommendedName>
    <alternativeName>
        <fullName evidence="7">16S rRNA (adenine(1518)-N(6)/adenine(1519)-N(6))-dimethyltransferase</fullName>
    </alternativeName>
    <alternativeName>
        <fullName evidence="7">16S rRNA dimethyladenosine transferase</fullName>
    </alternativeName>
    <alternativeName>
        <fullName evidence="7">16S rRNA dimethylase</fullName>
    </alternativeName>
    <alternativeName>
        <fullName evidence="7">S-adenosylmethionine-6-N', N'-adenosyl(rRNA) dimethyltransferase</fullName>
    </alternativeName>
</protein>
<feature type="domain" description="Ribosomal RNA adenine methylase transferase N-terminal" evidence="9">
    <location>
        <begin position="21"/>
        <end position="187"/>
    </location>
</feature>
<keyword evidence="3 7" id="KW-0489">Methyltransferase</keyword>
<evidence type="ECO:0000313" key="10">
    <source>
        <dbReference type="EMBL" id="APJ38359.1"/>
    </source>
</evidence>
<dbReference type="Proteomes" id="UP000184322">
    <property type="component" value="Chromosome"/>
</dbReference>
<comment type="function">
    <text evidence="7">Specifically dimethylates two adjacent adenosines (A1518 and A1519) in the loop of a conserved hairpin near the 3'-end of 16S rRNA in the 30S particle. May play a critical role in biogenesis of 30S subunits.</text>
</comment>
<dbReference type="InterPro" id="IPR020598">
    <property type="entry name" value="rRNA_Ade_methylase_Trfase_N"/>
</dbReference>
<evidence type="ECO:0000256" key="3">
    <source>
        <dbReference type="ARBA" id="ARBA00022603"/>
    </source>
</evidence>
<dbReference type="AlphaFoldDB" id="A0A1L4FRZ5"/>
<dbReference type="STRING" id="48003.BLA55_01575"/>
<proteinExistence type="inferred from homology"/>
<comment type="similarity">
    <text evidence="7">Belongs to the class I-like SAM-binding methyltransferase superfamily. rRNA adenine N(6)-methyltransferase family. RsmA subfamily.</text>
</comment>
<evidence type="ECO:0000259" key="9">
    <source>
        <dbReference type="SMART" id="SM00650"/>
    </source>
</evidence>
<dbReference type="InterPro" id="IPR011530">
    <property type="entry name" value="rRNA_adenine_dimethylase"/>
</dbReference>
<organism evidence="10 11">
    <name type="scientific">Mycoplasmopsis pullorum</name>
    <dbReference type="NCBI Taxonomy" id="48003"/>
    <lineage>
        <taxon>Bacteria</taxon>
        <taxon>Bacillati</taxon>
        <taxon>Mycoplasmatota</taxon>
        <taxon>Mycoplasmoidales</taxon>
        <taxon>Metamycoplasmataceae</taxon>
        <taxon>Mycoplasmopsis</taxon>
    </lineage>
</organism>
<dbReference type="Gene3D" id="1.10.8.100">
    <property type="entry name" value="Ribosomal RNA adenine dimethylase-like, domain 2"/>
    <property type="match status" value="1"/>
</dbReference>
<dbReference type="EMBL" id="CP017813">
    <property type="protein sequence ID" value="APJ38359.1"/>
    <property type="molecule type" value="Genomic_DNA"/>
</dbReference>
<keyword evidence="4 7" id="KW-0808">Transferase</keyword>
<evidence type="ECO:0000256" key="2">
    <source>
        <dbReference type="ARBA" id="ARBA00022552"/>
    </source>
</evidence>
<sequence>MKKEVYAKKKFGQNFLTDQNIISKILNIHPLEGNKILEIGPGRGALTKELVKQAKEVVAFEIDGDMINILNKEITSDNFNLVHMDFLESDISDFKGFLVIANIPYYITSDIIFKLLDYRQNFIAATLMVQKEVAERIVANKNSKEYSKLSVTVQSICTPKIEFIVKKTSFSPAPNVDSAIITLKFDKEKTDFEKLKDFYKLCFLARRKKLSYSLKTKYSTEAIKNAFEKLGYDDNLRIQQLDIYEIDELYYLLENRTDNL</sequence>
<name>A0A1L4FRZ5_9BACT</name>
<keyword evidence="1 7" id="KW-0963">Cytoplasm</keyword>
<accession>A0A1L4FRZ5</accession>
<feature type="binding site" evidence="7 8">
    <location>
        <position position="102"/>
    </location>
    <ligand>
        <name>S-adenosyl-L-methionine</name>
        <dbReference type="ChEBI" id="CHEBI:59789"/>
    </ligand>
</feature>
<evidence type="ECO:0000256" key="6">
    <source>
        <dbReference type="ARBA" id="ARBA00022884"/>
    </source>
</evidence>
<dbReference type="InterPro" id="IPR001737">
    <property type="entry name" value="KsgA/Erm"/>
</dbReference>
<gene>
    <name evidence="7" type="primary">rsmA</name>
    <name evidence="7" type="synonym">ksgA</name>
    <name evidence="10" type="ORF">BLA55_01575</name>
</gene>
<dbReference type="KEGG" id="mpul:BLA55_01575"/>
<dbReference type="SUPFAM" id="SSF53335">
    <property type="entry name" value="S-adenosyl-L-methionine-dependent methyltransferases"/>
    <property type="match status" value="1"/>
</dbReference>
<dbReference type="Pfam" id="PF00398">
    <property type="entry name" value="RrnaAD"/>
    <property type="match status" value="1"/>
</dbReference>
<feature type="binding site" evidence="7 8">
    <location>
        <position position="14"/>
    </location>
    <ligand>
        <name>S-adenosyl-L-methionine</name>
        <dbReference type="ChEBI" id="CHEBI:59789"/>
    </ligand>
</feature>
<evidence type="ECO:0000256" key="8">
    <source>
        <dbReference type="PROSITE-ProRule" id="PRU01026"/>
    </source>
</evidence>
<evidence type="ECO:0000256" key="7">
    <source>
        <dbReference type="HAMAP-Rule" id="MF_00607"/>
    </source>
</evidence>
<feature type="binding site" evidence="7 8">
    <location>
        <position position="40"/>
    </location>
    <ligand>
        <name>S-adenosyl-L-methionine</name>
        <dbReference type="ChEBI" id="CHEBI:59789"/>
    </ligand>
</feature>